<gene>
    <name evidence="6" type="ORF">QYE76_026000</name>
</gene>
<evidence type="ECO:0000313" key="7">
    <source>
        <dbReference type="Proteomes" id="UP001231189"/>
    </source>
</evidence>
<dbReference type="PANTHER" id="PTHR45717">
    <property type="entry name" value="OS12G0527900 PROTEIN"/>
    <property type="match status" value="1"/>
</dbReference>
<dbReference type="EMBL" id="JAUUTY010000006">
    <property type="protein sequence ID" value="KAK1620483.1"/>
    <property type="molecule type" value="Genomic_DNA"/>
</dbReference>
<accession>A0AAD8RF30</accession>
<comment type="caution">
    <text evidence="6">The sequence shown here is derived from an EMBL/GenBank/DDBJ whole genome shotgun (WGS) entry which is preliminary data.</text>
</comment>
<evidence type="ECO:0000256" key="1">
    <source>
        <dbReference type="ARBA" id="ARBA00007626"/>
    </source>
</evidence>
<dbReference type="InterPro" id="IPR002885">
    <property type="entry name" value="PPR_rpt"/>
</dbReference>
<evidence type="ECO:0000313" key="6">
    <source>
        <dbReference type="EMBL" id="KAK1620483.1"/>
    </source>
</evidence>
<feature type="repeat" description="PPR" evidence="4">
    <location>
        <begin position="359"/>
        <end position="393"/>
    </location>
</feature>
<keyword evidence="2" id="KW-0677">Repeat</keyword>
<feature type="region of interest" description="Disordered" evidence="5">
    <location>
        <begin position="22"/>
        <end position="47"/>
    </location>
</feature>
<evidence type="ECO:0000256" key="3">
    <source>
        <dbReference type="ARBA" id="ARBA00022946"/>
    </source>
</evidence>
<protein>
    <recommendedName>
        <fullName evidence="8">Pentatricopeptide repeat-containing protein</fullName>
    </recommendedName>
</protein>
<dbReference type="GO" id="GO:0003729">
    <property type="term" value="F:mRNA binding"/>
    <property type="evidence" value="ECO:0007669"/>
    <property type="project" value="UniProtKB-ARBA"/>
</dbReference>
<dbReference type="Pfam" id="PF01535">
    <property type="entry name" value="PPR"/>
    <property type="match status" value="1"/>
</dbReference>
<evidence type="ECO:0000256" key="4">
    <source>
        <dbReference type="PROSITE-ProRule" id="PRU00708"/>
    </source>
</evidence>
<dbReference type="Proteomes" id="UP001231189">
    <property type="component" value="Unassembled WGS sequence"/>
</dbReference>
<dbReference type="GO" id="GO:0005739">
    <property type="term" value="C:mitochondrion"/>
    <property type="evidence" value="ECO:0007669"/>
    <property type="project" value="TreeGrafter"/>
</dbReference>
<keyword evidence="7" id="KW-1185">Reference proteome</keyword>
<sequence>MAAAALARRRLLRLLASSPNRKALSLSSSPSPSFDAPATARQPDPEREGDLLSRRLLRLHSMGSVAAAIEGWAQMRGRVSRADLHRAVSQLRRARRYNHALEILSWMDSRKDIKLSPSDHAARLDLIGKVHGTSQAEEYYNQLQKPASREAASFPLLHCYVAERNVQKAENLMASLQSVGLPVDPHSFNEMLKLYVATCQYEKVHSVINLMKRNNIPRNALSYNLWMNACSVSGVGSVQSAFKEMVNDGMVEVGWSAYCTLANILRKHGLNSEALACLRTAETKLSRTQRFAYFFVMTCYAALNDSDGVTRMWEASKCVPGRIPAANYMSAIICLIKVGDIDQAEWIFGSWEVECGKYDVRVSNVLLGAYVRNGWIEKAEKLHLHVLEKGAHPNYKTWEILMEGFVESNQMDKAVNAMKKALSSMKSCHWRPPLKLVEAIAAFFEEQGNVDDANRYIKVLQKFNLTSLPLYKSVLRTYIKADTVATDIAEMIARDQIVMDEEMDHLIIRASKIDTRGNA</sequence>
<keyword evidence="3" id="KW-0809">Transit peptide</keyword>
<dbReference type="Pfam" id="PF13812">
    <property type="entry name" value="PPR_3"/>
    <property type="match status" value="1"/>
</dbReference>
<reference evidence="6" key="1">
    <citation type="submission" date="2023-07" db="EMBL/GenBank/DDBJ databases">
        <title>A chromosome-level genome assembly of Lolium multiflorum.</title>
        <authorList>
            <person name="Chen Y."/>
            <person name="Copetti D."/>
            <person name="Kolliker R."/>
            <person name="Studer B."/>
        </authorList>
    </citation>
    <scope>NUCLEOTIDE SEQUENCE</scope>
    <source>
        <strain evidence="6">02402/16</strain>
        <tissue evidence="6">Leaf</tissue>
    </source>
</reference>
<name>A0AAD8RF30_LOLMU</name>
<dbReference type="SUPFAM" id="SSF48452">
    <property type="entry name" value="TPR-like"/>
    <property type="match status" value="1"/>
</dbReference>
<evidence type="ECO:0008006" key="8">
    <source>
        <dbReference type="Google" id="ProtNLM"/>
    </source>
</evidence>
<dbReference type="InterPro" id="IPR011990">
    <property type="entry name" value="TPR-like_helical_dom_sf"/>
</dbReference>
<dbReference type="NCBIfam" id="TIGR00756">
    <property type="entry name" value="PPR"/>
    <property type="match status" value="1"/>
</dbReference>
<feature type="compositionally biased region" description="Low complexity" evidence="5">
    <location>
        <begin position="24"/>
        <end position="33"/>
    </location>
</feature>
<comment type="similarity">
    <text evidence="1">Belongs to the PPR family. P subfamily.</text>
</comment>
<proteinExistence type="inferred from homology"/>
<dbReference type="PANTHER" id="PTHR45717:SF13">
    <property type="entry name" value="OS02G0796400 PROTEIN"/>
    <property type="match status" value="1"/>
</dbReference>
<evidence type="ECO:0000256" key="2">
    <source>
        <dbReference type="ARBA" id="ARBA00022737"/>
    </source>
</evidence>
<organism evidence="6 7">
    <name type="scientific">Lolium multiflorum</name>
    <name type="common">Italian ryegrass</name>
    <name type="synonym">Lolium perenne subsp. multiflorum</name>
    <dbReference type="NCBI Taxonomy" id="4521"/>
    <lineage>
        <taxon>Eukaryota</taxon>
        <taxon>Viridiplantae</taxon>
        <taxon>Streptophyta</taxon>
        <taxon>Embryophyta</taxon>
        <taxon>Tracheophyta</taxon>
        <taxon>Spermatophyta</taxon>
        <taxon>Magnoliopsida</taxon>
        <taxon>Liliopsida</taxon>
        <taxon>Poales</taxon>
        <taxon>Poaceae</taxon>
        <taxon>BOP clade</taxon>
        <taxon>Pooideae</taxon>
        <taxon>Poodae</taxon>
        <taxon>Poeae</taxon>
        <taxon>Poeae Chloroplast Group 2 (Poeae type)</taxon>
        <taxon>Loliodinae</taxon>
        <taxon>Loliinae</taxon>
        <taxon>Lolium</taxon>
    </lineage>
</organism>
<dbReference type="AlphaFoldDB" id="A0AAD8RF30"/>
<dbReference type="Gene3D" id="1.25.40.10">
    <property type="entry name" value="Tetratricopeptide repeat domain"/>
    <property type="match status" value="2"/>
</dbReference>
<dbReference type="PROSITE" id="PS51375">
    <property type="entry name" value="PPR"/>
    <property type="match status" value="1"/>
</dbReference>
<evidence type="ECO:0000256" key="5">
    <source>
        <dbReference type="SAM" id="MobiDB-lite"/>
    </source>
</evidence>